<evidence type="ECO:0000313" key="3">
    <source>
        <dbReference type="Proteomes" id="UP000789759"/>
    </source>
</evidence>
<dbReference type="Proteomes" id="UP000789759">
    <property type="component" value="Unassembled WGS sequence"/>
</dbReference>
<proteinExistence type="predicted"/>
<gene>
    <name evidence="2" type="ORF">CPELLU_LOCUS10971</name>
</gene>
<organism evidence="2 3">
    <name type="scientific">Cetraspora pellucida</name>
    <dbReference type="NCBI Taxonomy" id="1433469"/>
    <lineage>
        <taxon>Eukaryota</taxon>
        <taxon>Fungi</taxon>
        <taxon>Fungi incertae sedis</taxon>
        <taxon>Mucoromycota</taxon>
        <taxon>Glomeromycotina</taxon>
        <taxon>Glomeromycetes</taxon>
        <taxon>Diversisporales</taxon>
        <taxon>Gigasporaceae</taxon>
        <taxon>Cetraspora</taxon>
    </lineage>
</organism>
<dbReference type="OrthoDB" id="2450036at2759"/>
<evidence type="ECO:0000256" key="1">
    <source>
        <dbReference type="SAM" id="MobiDB-lite"/>
    </source>
</evidence>
<comment type="caution">
    <text evidence="2">The sequence shown here is derived from an EMBL/GenBank/DDBJ whole genome shotgun (WGS) entry which is preliminary data.</text>
</comment>
<evidence type="ECO:0000313" key="2">
    <source>
        <dbReference type="EMBL" id="CAG8684234.1"/>
    </source>
</evidence>
<dbReference type="AlphaFoldDB" id="A0A9N9EP95"/>
<dbReference type="EMBL" id="CAJVQA010009370">
    <property type="protein sequence ID" value="CAG8684234.1"/>
    <property type="molecule type" value="Genomic_DNA"/>
</dbReference>
<protein>
    <submittedName>
        <fullName evidence="2">8430_t:CDS:1</fullName>
    </submittedName>
</protein>
<keyword evidence="3" id="KW-1185">Reference proteome</keyword>
<feature type="region of interest" description="Disordered" evidence="1">
    <location>
        <begin position="287"/>
        <end position="314"/>
    </location>
</feature>
<reference evidence="2" key="1">
    <citation type="submission" date="2021-06" db="EMBL/GenBank/DDBJ databases">
        <authorList>
            <person name="Kallberg Y."/>
            <person name="Tangrot J."/>
            <person name="Rosling A."/>
        </authorList>
    </citation>
    <scope>NUCLEOTIDE SEQUENCE</scope>
    <source>
        <strain evidence="2">FL966</strain>
    </source>
</reference>
<accession>A0A9N9EP95</accession>
<name>A0A9N9EP95_9GLOM</name>
<sequence>MWVNTFPSKQVNGTITIASFSDDKSCTLNPVPINTVILLVPFNEGLNYGCSSYSDIIESNIWLQKRSQTIIDSVTVASKPSTTYQSSTSEYYSMVTHTTTGYPTDTPTSTMTRNPGTITTINISSETSRPDHWNRDLKLKQREVMNHINPRDTTNDSSPGIEMLIFTSMNGGYPGIKEKYVGSLQTLSKTAPALTLIRIADMSNVYDFLNQTSYAVVTRALGLIVWGIYKNNYTLDNPKPWLLAGIILCATFRITDDLSFVIGCTVLLIALHSDSISKYSHMTYVSSPEDTGTENSRDTSRSSSNGGGTSTRNDRRKRTTIEILFGRKSFVGL</sequence>